<dbReference type="Pfam" id="PF00072">
    <property type="entry name" value="Response_reg"/>
    <property type="match status" value="1"/>
</dbReference>
<dbReference type="InterPro" id="IPR000792">
    <property type="entry name" value="Tscrpt_reg_LuxR_C"/>
</dbReference>
<keyword evidence="5" id="KW-0804">Transcription</keyword>
<organism evidence="9 10">
    <name type="scientific">Chryseobacterium formosense</name>
    <dbReference type="NCBI Taxonomy" id="236814"/>
    <lineage>
        <taxon>Bacteria</taxon>
        <taxon>Pseudomonadati</taxon>
        <taxon>Bacteroidota</taxon>
        <taxon>Flavobacteriia</taxon>
        <taxon>Flavobacteriales</taxon>
        <taxon>Weeksellaceae</taxon>
        <taxon>Chryseobacterium group</taxon>
        <taxon>Chryseobacterium</taxon>
    </lineage>
</organism>
<dbReference type="PRINTS" id="PR00038">
    <property type="entry name" value="HTHLUXR"/>
</dbReference>
<dbReference type="GO" id="GO:0006355">
    <property type="term" value="P:regulation of DNA-templated transcription"/>
    <property type="evidence" value="ECO:0007669"/>
    <property type="project" value="InterPro"/>
</dbReference>
<dbReference type="InterPro" id="IPR011006">
    <property type="entry name" value="CheY-like_superfamily"/>
</dbReference>
<dbReference type="GO" id="GO:0003677">
    <property type="term" value="F:DNA binding"/>
    <property type="evidence" value="ECO:0007669"/>
    <property type="project" value="UniProtKB-KW"/>
</dbReference>
<dbReference type="PROSITE" id="PS50043">
    <property type="entry name" value="HTH_LUXR_2"/>
    <property type="match status" value="1"/>
</dbReference>
<evidence type="ECO:0000256" key="1">
    <source>
        <dbReference type="ARBA" id="ARBA00022553"/>
    </source>
</evidence>
<feature type="domain" description="Response regulatory" evidence="8">
    <location>
        <begin position="10"/>
        <end position="126"/>
    </location>
</feature>
<dbReference type="CDD" id="cd06170">
    <property type="entry name" value="LuxR_C_like"/>
    <property type="match status" value="1"/>
</dbReference>
<dbReference type="InterPro" id="IPR058245">
    <property type="entry name" value="NreC/VraR/RcsB-like_REC"/>
</dbReference>
<dbReference type="eggNOG" id="COG2197">
    <property type="taxonomic scope" value="Bacteria"/>
</dbReference>
<dbReference type="CDD" id="cd17535">
    <property type="entry name" value="REC_NarL-like"/>
    <property type="match status" value="1"/>
</dbReference>
<dbReference type="InterPro" id="IPR001789">
    <property type="entry name" value="Sig_transdc_resp-reg_receiver"/>
</dbReference>
<name>A0A085Z5A8_9FLAO</name>
<evidence type="ECO:0000259" key="8">
    <source>
        <dbReference type="PROSITE" id="PS50110"/>
    </source>
</evidence>
<keyword evidence="10" id="KW-1185">Reference proteome</keyword>
<evidence type="ECO:0000313" key="10">
    <source>
        <dbReference type="Proteomes" id="UP000028713"/>
    </source>
</evidence>
<keyword evidence="2" id="KW-0902">Two-component regulatory system</keyword>
<evidence type="ECO:0000259" key="7">
    <source>
        <dbReference type="PROSITE" id="PS50043"/>
    </source>
</evidence>
<feature type="domain" description="HTH luxR-type" evidence="7">
    <location>
        <begin position="149"/>
        <end position="214"/>
    </location>
</feature>
<evidence type="ECO:0000256" key="2">
    <source>
        <dbReference type="ARBA" id="ARBA00023012"/>
    </source>
</evidence>
<keyword evidence="4" id="KW-0238">DNA-binding</keyword>
<dbReference type="Gene3D" id="3.40.50.2300">
    <property type="match status" value="1"/>
</dbReference>
<feature type="modified residue" description="4-aspartylphosphate" evidence="6">
    <location>
        <position position="61"/>
    </location>
</feature>
<dbReference type="PROSITE" id="PS00622">
    <property type="entry name" value="HTH_LUXR_1"/>
    <property type="match status" value="1"/>
</dbReference>
<dbReference type="InterPro" id="IPR016032">
    <property type="entry name" value="Sig_transdc_resp-reg_C-effctor"/>
</dbReference>
<keyword evidence="1 6" id="KW-0597">Phosphoprotein</keyword>
<comment type="caution">
    <text evidence="9">The sequence shown here is derived from an EMBL/GenBank/DDBJ whole genome shotgun (WGS) entry which is preliminary data.</text>
</comment>
<proteinExistence type="predicted"/>
<reference evidence="9 10" key="1">
    <citation type="submission" date="2014-07" db="EMBL/GenBank/DDBJ databases">
        <title>Genome of Chryseobacterium formosense LMG 24722.</title>
        <authorList>
            <person name="Pipes S.E."/>
            <person name="Stropko S.J."/>
            <person name="Newman J.D."/>
        </authorList>
    </citation>
    <scope>NUCLEOTIDE SEQUENCE [LARGE SCALE GENOMIC DNA]</scope>
    <source>
        <strain evidence="9 10">LMG 24722</strain>
    </source>
</reference>
<dbReference type="PANTHER" id="PTHR43214">
    <property type="entry name" value="TWO-COMPONENT RESPONSE REGULATOR"/>
    <property type="match status" value="1"/>
</dbReference>
<dbReference type="SUPFAM" id="SSF52172">
    <property type="entry name" value="CheY-like"/>
    <property type="match status" value="1"/>
</dbReference>
<dbReference type="Pfam" id="PF00196">
    <property type="entry name" value="GerE"/>
    <property type="match status" value="1"/>
</dbReference>
<accession>A0A085Z5A8</accession>
<dbReference type="OrthoDB" id="1013073at2"/>
<dbReference type="InterPro" id="IPR039420">
    <property type="entry name" value="WalR-like"/>
</dbReference>
<dbReference type="STRING" id="236814.IX39_02870"/>
<evidence type="ECO:0000256" key="6">
    <source>
        <dbReference type="PROSITE-ProRule" id="PRU00169"/>
    </source>
</evidence>
<sequence length="214" mass="23877">MNSLDSKSINFLLADDHSLIRQGVEFLIEELEFDGEIFHASTLNKVLEITEAQSIDILVIDAIFPDGNSLTILSQIKQLKPEIKILVFSGVDENTQSVKYIQAGANGFLSKLSEEDEIKNAILKIHHQGKYISEITQNALLNSVTNKSLINPLQSLTEREIQIAGMYAKGLGNLEIAAYLDIKQNTVSTIKKRIFDKLNIENLVELIELMKAGH</sequence>
<dbReference type="SMART" id="SM00421">
    <property type="entry name" value="HTH_LUXR"/>
    <property type="match status" value="1"/>
</dbReference>
<dbReference type="EMBL" id="JPRP01000001">
    <property type="protein sequence ID" value="KFE99621.1"/>
    <property type="molecule type" value="Genomic_DNA"/>
</dbReference>
<dbReference type="AlphaFoldDB" id="A0A085Z5A8"/>
<evidence type="ECO:0000256" key="3">
    <source>
        <dbReference type="ARBA" id="ARBA00023015"/>
    </source>
</evidence>
<dbReference type="PROSITE" id="PS50110">
    <property type="entry name" value="RESPONSE_REGULATORY"/>
    <property type="match status" value="1"/>
</dbReference>
<dbReference type="Gene3D" id="1.10.10.10">
    <property type="entry name" value="Winged helix-like DNA-binding domain superfamily/Winged helix DNA-binding domain"/>
    <property type="match status" value="1"/>
</dbReference>
<dbReference type="Proteomes" id="UP000028713">
    <property type="component" value="Unassembled WGS sequence"/>
</dbReference>
<evidence type="ECO:0000256" key="5">
    <source>
        <dbReference type="ARBA" id="ARBA00023163"/>
    </source>
</evidence>
<evidence type="ECO:0000256" key="4">
    <source>
        <dbReference type="ARBA" id="ARBA00023125"/>
    </source>
</evidence>
<evidence type="ECO:0000313" key="9">
    <source>
        <dbReference type="EMBL" id="KFE99621.1"/>
    </source>
</evidence>
<protein>
    <submittedName>
        <fullName evidence="9">LuxR family transcriptional regulator</fullName>
    </submittedName>
</protein>
<dbReference type="SUPFAM" id="SSF46894">
    <property type="entry name" value="C-terminal effector domain of the bipartite response regulators"/>
    <property type="match status" value="1"/>
</dbReference>
<dbReference type="InterPro" id="IPR036388">
    <property type="entry name" value="WH-like_DNA-bd_sf"/>
</dbReference>
<gene>
    <name evidence="9" type="ORF">IX39_02870</name>
</gene>
<keyword evidence="3" id="KW-0805">Transcription regulation</keyword>
<dbReference type="RefSeq" id="WP_034673294.1">
    <property type="nucleotide sequence ID" value="NZ_FPAP01000004.1"/>
</dbReference>
<dbReference type="PANTHER" id="PTHR43214:SF3">
    <property type="entry name" value="RESPONSE REGULATOR UVRY"/>
    <property type="match status" value="1"/>
</dbReference>
<dbReference type="SMART" id="SM00448">
    <property type="entry name" value="REC"/>
    <property type="match status" value="1"/>
</dbReference>
<dbReference type="GO" id="GO:0000160">
    <property type="term" value="P:phosphorelay signal transduction system"/>
    <property type="evidence" value="ECO:0007669"/>
    <property type="project" value="UniProtKB-KW"/>
</dbReference>